<dbReference type="PANTHER" id="PTHR24412:SF497">
    <property type="entry name" value="KELCH-LIKE PROTEIN 18"/>
    <property type="match status" value="1"/>
</dbReference>
<dbReference type="Pfam" id="PF24681">
    <property type="entry name" value="Kelch_KLHDC2_KLHL20_DRC7"/>
    <property type="match status" value="1"/>
</dbReference>
<protein>
    <recommendedName>
        <fullName evidence="3">BTB domain-containing protein</fullName>
    </recommendedName>
</protein>
<feature type="domain" description="BTB" evidence="3">
    <location>
        <begin position="30"/>
        <end position="97"/>
    </location>
</feature>
<organism evidence="4 5">
    <name type="scientific">Clavelina lepadiformis</name>
    <name type="common">Light-bulb sea squirt</name>
    <name type="synonym">Ascidia lepadiformis</name>
    <dbReference type="NCBI Taxonomy" id="159417"/>
    <lineage>
        <taxon>Eukaryota</taxon>
        <taxon>Metazoa</taxon>
        <taxon>Chordata</taxon>
        <taxon>Tunicata</taxon>
        <taxon>Ascidiacea</taxon>
        <taxon>Aplousobranchia</taxon>
        <taxon>Clavelinidae</taxon>
        <taxon>Clavelina</taxon>
    </lineage>
</organism>
<dbReference type="SMART" id="SM00225">
    <property type="entry name" value="BTB"/>
    <property type="match status" value="1"/>
</dbReference>
<dbReference type="InterPro" id="IPR011705">
    <property type="entry name" value="BACK"/>
</dbReference>
<dbReference type="InterPro" id="IPR000210">
    <property type="entry name" value="BTB/POZ_dom"/>
</dbReference>
<evidence type="ECO:0000256" key="1">
    <source>
        <dbReference type="ARBA" id="ARBA00022441"/>
    </source>
</evidence>
<dbReference type="EMBL" id="CAWYQH010000130">
    <property type="protein sequence ID" value="CAK8693072.1"/>
    <property type="molecule type" value="Genomic_DNA"/>
</dbReference>
<dbReference type="InterPro" id="IPR017096">
    <property type="entry name" value="BTB-kelch_protein"/>
</dbReference>
<dbReference type="CDD" id="cd18186">
    <property type="entry name" value="BTB_POZ_ZBTB_KLHL-like"/>
    <property type="match status" value="1"/>
</dbReference>
<sequence length="550" mass="64000">MLRSTTSEKLRSRILQRKLQEDYKVNKSYCDFLIRVEKQEFHVHKCVVGIFSIFFKAMFASSMKENFENEVTIHTVSAETMVIVIDFIYGDDVEIKRGNVYDLLAAADFLQIFILRRTCQDYLENNVSSETVLTDWIFLKRYHIRSGKIEEHISENLQSILEEKAVLELDGYDFRHLLNLTGKKWKITPSQRYKYIMSWIEQDPNARKKYLDMLIKDMKLNSLPKKFLTDVVLQNDWILNSPITMSRGLEAKTQLSDDDFSGDSKVAYLTSFDCRSKFPKSVKFQLRMFRADTEDWKELGFVSPKYKNAGLVIDKDRLYMIGGYESDISYSLFSGNKSSNEARYLDRTDVSLGWKDMTSMHTPRQSFGCAVYEDCIYVSGGVRCGYHWEKRIFVNKVECYNVNRQVWVRKAPMIRRRARHSLVAHRGLLYALGGDSSSFQSVECYDGRKWKYVASMNNPRKNFSTVVLNGQIYAIGGGHGGLFSIEFFDPRVNAWYDVACLKKLRFGHVYACVANHKIYAMDDMNQSVEVYDPVVDRWHEIVSMPANNTF</sequence>
<dbReference type="SUPFAM" id="SSF54695">
    <property type="entry name" value="POZ domain"/>
    <property type="match status" value="1"/>
</dbReference>
<gene>
    <name evidence="4" type="ORF">CVLEPA_LOCUS26399</name>
</gene>
<keyword evidence="5" id="KW-1185">Reference proteome</keyword>
<dbReference type="Proteomes" id="UP001642483">
    <property type="component" value="Unassembled WGS sequence"/>
</dbReference>
<keyword evidence="1" id="KW-0880">Kelch repeat</keyword>
<dbReference type="Gene3D" id="3.30.710.10">
    <property type="entry name" value="Potassium Channel Kv1.1, Chain A"/>
    <property type="match status" value="1"/>
</dbReference>
<dbReference type="Gene3D" id="2.120.10.80">
    <property type="entry name" value="Kelch-type beta propeller"/>
    <property type="match status" value="1"/>
</dbReference>
<evidence type="ECO:0000313" key="5">
    <source>
        <dbReference type="Proteomes" id="UP001642483"/>
    </source>
</evidence>
<comment type="caution">
    <text evidence="4">The sequence shown here is derived from an EMBL/GenBank/DDBJ whole genome shotgun (WGS) entry which is preliminary data.</text>
</comment>
<reference evidence="4 5" key="1">
    <citation type="submission" date="2024-02" db="EMBL/GenBank/DDBJ databases">
        <authorList>
            <person name="Daric V."/>
            <person name="Darras S."/>
        </authorList>
    </citation>
    <scope>NUCLEOTIDE SEQUENCE [LARGE SCALE GENOMIC DNA]</scope>
</reference>
<name>A0ABP0GN41_CLALP</name>
<dbReference type="Gene3D" id="1.25.40.420">
    <property type="match status" value="1"/>
</dbReference>
<evidence type="ECO:0000259" key="3">
    <source>
        <dbReference type="PROSITE" id="PS50097"/>
    </source>
</evidence>
<dbReference type="Pfam" id="PF00651">
    <property type="entry name" value="BTB"/>
    <property type="match status" value="1"/>
</dbReference>
<dbReference type="InterPro" id="IPR015915">
    <property type="entry name" value="Kelch-typ_b-propeller"/>
</dbReference>
<dbReference type="PIRSF" id="PIRSF037037">
    <property type="entry name" value="Kelch-like_protein_gigaxonin"/>
    <property type="match status" value="1"/>
</dbReference>
<dbReference type="PROSITE" id="PS50097">
    <property type="entry name" value="BTB"/>
    <property type="match status" value="1"/>
</dbReference>
<dbReference type="InterPro" id="IPR011333">
    <property type="entry name" value="SKP1/BTB/POZ_sf"/>
</dbReference>
<dbReference type="InterPro" id="IPR006652">
    <property type="entry name" value="Kelch_1"/>
</dbReference>
<keyword evidence="2" id="KW-0677">Repeat</keyword>
<proteinExistence type="predicted"/>
<evidence type="ECO:0000313" key="4">
    <source>
        <dbReference type="EMBL" id="CAK8693072.1"/>
    </source>
</evidence>
<dbReference type="SMART" id="SM00612">
    <property type="entry name" value="Kelch"/>
    <property type="match status" value="4"/>
</dbReference>
<dbReference type="Pfam" id="PF07707">
    <property type="entry name" value="BACK"/>
    <property type="match status" value="1"/>
</dbReference>
<dbReference type="SUPFAM" id="SSF117281">
    <property type="entry name" value="Kelch motif"/>
    <property type="match status" value="1"/>
</dbReference>
<evidence type="ECO:0000256" key="2">
    <source>
        <dbReference type="ARBA" id="ARBA00022737"/>
    </source>
</evidence>
<accession>A0ABP0GN41</accession>
<dbReference type="PANTHER" id="PTHR24412">
    <property type="entry name" value="KELCH PROTEIN"/>
    <property type="match status" value="1"/>
</dbReference>